<dbReference type="OrthoDB" id="1148709at2"/>
<dbReference type="InterPro" id="IPR043132">
    <property type="entry name" value="BCAT-like_C"/>
</dbReference>
<dbReference type="KEGG" id="mhaq:WC39_03085"/>
<evidence type="ECO:0000313" key="5">
    <source>
        <dbReference type="Proteomes" id="UP000254031"/>
    </source>
</evidence>
<evidence type="ECO:0000313" key="7">
    <source>
        <dbReference type="Proteomes" id="UP000315164"/>
    </source>
</evidence>
<name>A0A248ZZ44_MANHA</name>
<reference evidence="7 8" key="2">
    <citation type="journal article" date="2019" name="Vet. Microbiol.">
        <title>Genetic characterization of susceptible and multi-drug resistant Mannheimia haemolytica isolated from high-risk stocker calves prior to and after antimicrobial metaphylaxis.</title>
        <authorList>
            <person name="Snyder E.R."/>
            <person name="Alvarez-Narvaez S."/>
            <person name="Credille B.C."/>
        </authorList>
    </citation>
    <scope>NUCLEOTIDE SEQUENCE [LARGE SCALE GENOMIC DNA]</scope>
    <source>
        <strain evidence="4 7">UGA-R5-128-1</strain>
        <strain evidence="3 8">UGA-R7-163-1</strain>
    </source>
</reference>
<accession>A0A248ZZ44</accession>
<reference evidence="5 6" key="1">
    <citation type="submission" date="2018-06" db="EMBL/GenBank/DDBJ databases">
        <authorList>
            <consortium name="Pathogen Informatics"/>
            <person name="Doyle S."/>
        </authorList>
    </citation>
    <scope>NUCLEOTIDE SEQUENCE [LARGE SCALE GENOMIC DNA]</scope>
    <source>
        <strain evidence="1 6">NCTC10638</strain>
        <strain evidence="2 5">NCTC9380</strain>
    </source>
</reference>
<dbReference type="Gene3D" id="3.30.470.10">
    <property type="match status" value="1"/>
</dbReference>
<evidence type="ECO:0000313" key="4">
    <source>
        <dbReference type="EMBL" id="TRB76359.1"/>
    </source>
</evidence>
<dbReference type="STRING" id="75985.WC39_03085"/>
<evidence type="ECO:0000313" key="8">
    <source>
        <dbReference type="Proteomes" id="UP000318394"/>
    </source>
</evidence>
<keyword evidence="8" id="KW-1185">Reference proteome</keyword>
<dbReference type="SUPFAM" id="SSF56752">
    <property type="entry name" value="D-aminoacid aminotransferase-like PLP-dependent enzymes"/>
    <property type="match status" value="1"/>
</dbReference>
<dbReference type="GeneID" id="67368238"/>
<dbReference type="Gene3D" id="3.20.10.10">
    <property type="entry name" value="D-amino Acid Aminotransferase, subunit A, domain 2"/>
    <property type="match status" value="1"/>
</dbReference>
<dbReference type="EMBL" id="UGPN01000002">
    <property type="protein sequence ID" value="STY64860.1"/>
    <property type="molecule type" value="Genomic_DNA"/>
</dbReference>
<dbReference type="RefSeq" id="WP_006249586.1">
    <property type="nucleotide sequence ID" value="NZ_CP011098.1"/>
</dbReference>
<dbReference type="InterPro" id="IPR036038">
    <property type="entry name" value="Aminotransferase-like"/>
</dbReference>
<keyword evidence="4" id="KW-0808">Transferase</keyword>
<dbReference type="KEGG" id="mhay:VK67_03085"/>
<proteinExistence type="predicted"/>
<dbReference type="Pfam" id="PF01063">
    <property type="entry name" value="Aminotran_4"/>
    <property type="match status" value="1"/>
</dbReference>
<dbReference type="GO" id="GO:0016829">
    <property type="term" value="F:lyase activity"/>
    <property type="evidence" value="ECO:0007669"/>
    <property type="project" value="UniProtKB-KW"/>
</dbReference>
<evidence type="ECO:0000313" key="3">
    <source>
        <dbReference type="EMBL" id="TRB40528.1"/>
    </source>
</evidence>
<dbReference type="InterPro" id="IPR001544">
    <property type="entry name" value="Aminotrans_IV"/>
</dbReference>
<gene>
    <name evidence="4" type="ORF">FEA53_00845</name>
    <name evidence="3" type="ORF">FEB89_00850</name>
    <name evidence="1" type="ORF">NCTC10638_04050</name>
    <name evidence="2" type="ORF">NCTC9380_02309</name>
</gene>
<keyword evidence="1" id="KW-0456">Lyase</keyword>
<dbReference type="EMBL" id="UGPL01000006">
    <property type="protein sequence ID" value="STY66977.1"/>
    <property type="molecule type" value="Genomic_DNA"/>
</dbReference>
<organism evidence="4 7">
    <name type="scientific">Mannheimia haemolytica</name>
    <name type="common">Pasteurella haemolytica</name>
    <dbReference type="NCBI Taxonomy" id="75985"/>
    <lineage>
        <taxon>Bacteria</taxon>
        <taxon>Pseudomonadati</taxon>
        <taxon>Pseudomonadota</taxon>
        <taxon>Gammaproteobacteria</taxon>
        <taxon>Pasteurellales</taxon>
        <taxon>Pasteurellaceae</taxon>
        <taxon>Mannheimia</taxon>
    </lineage>
</organism>
<dbReference type="GO" id="GO:0008483">
    <property type="term" value="F:transaminase activity"/>
    <property type="evidence" value="ECO:0007669"/>
    <property type="project" value="UniProtKB-KW"/>
</dbReference>
<dbReference type="Proteomes" id="UP000318394">
    <property type="component" value="Unassembled WGS sequence"/>
</dbReference>
<dbReference type="AlphaFoldDB" id="A0A248ZZ44"/>
<dbReference type="EMBL" id="VAJI01000001">
    <property type="protein sequence ID" value="TRB40528.1"/>
    <property type="molecule type" value="Genomic_DNA"/>
</dbReference>
<dbReference type="EMBL" id="VAJB01000001">
    <property type="protein sequence ID" value="TRB76359.1"/>
    <property type="molecule type" value="Genomic_DNA"/>
</dbReference>
<dbReference type="Proteomes" id="UP000254031">
    <property type="component" value="Unassembled WGS sequence"/>
</dbReference>
<evidence type="ECO:0000313" key="1">
    <source>
        <dbReference type="EMBL" id="STY64860.1"/>
    </source>
</evidence>
<evidence type="ECO:0000313" key="2">
    <source>
        <dbReference type="EMBL" id="STY66977.1"/>
    </source>
</evidence>
<dbReference type="InterPro" id="IPR043131">
    <property type="entry name" value="BCAT-like_N"/>
</dbReference>
<dbReference type="Proteomes" id="UP000315164">
    <property type="component" value="Unassembled WGS sequence"/>
</dbReference>
<dbReference type="Proteomes" id="UP000254802">
    <property type="component" value="Unassembled WGS sequence"/>
</dbReference>
<protein>
    <submittedName>
        <fullName evidence="1 4">Branched-chain amino acid aminotransferase</fullName>
    </submittedName>
</protein>
<evidence type="ECO:0000313" key="6">
    <source>
        <dbReference type="Proteomes" id="UP000254802"/>
    </source>
</evidence>
<keyword evidence="4" id="KW-0032">Aminotransferase</keyword>
<sequence length="206" mass="24340">MCRFPLFETLSIIDGKVQNLQYHQQRFEQATQEYFGCEPRFSLADILVVPEASQRGKVRCRIDYNATEFELKFFIYSPKKVERFRLVEVENWDYHLKFSDRKRFDLLPILQNEEVIILNNGYVSDCSIGNLLFLKQGIWYSPQHYLLKGTQLSKLLDEGKVVLAKIAKQDLHQYEKIMLINALNPFEEPRALPCSQIYFCDLDRKS</sequence>